<protein>
    <submittedName>
        <fullName evidence="1">Uncharacterized protein</fullName>
    </submittedName>
</protein>
<proteinExistence type="predicted"/>
<evidence type="ECO:0000313" key="1">
    <source>
        <dbReference type="EMBL" id="VIP04677.1"/>
    </source>
</evidence>
<keyword evidence="2" id="KW-1185">Reference proteome</keyword>
<dbReference type="AlphaFoldDB" id="A0A6C2YTK7"/>
<dbReference type="Gene3D" id="3.40.1410.10">
    <property type="entry name" value="Chorismate lyase-like"/>
    <property type="match status" value="1"/>
</dbReference>
<dbReference type="EMBL" id="LR593887">
    <property type="protein sequence ID" value="VTS06713.1"/>
    <property type="molecule type" value="Genomic_DNA"/>
</dbReference>
<evidence type="ECO:0000313" key="2">
    <source>
        <dbReference type="Proteomes" id="UP000464378"/>
    </source>
</evidence>
<dbReference type="InterPro" id="IPR028978">
    <property type="entry name" value="Chorismate_lyase_/UTRA_dom_sf"/>
</dbReference>
<dbReference type="RefSeq" id="WP_162659726.1">
    <property type="nucleotide sequence ID" value="NZ_LR593887.1"/>
</dbReference>
<dbReference type="InParanoid" id="A0A6C2YTK7"/>
<dbReference type="KEGG" id="tim:GMBLW1_45160"/>
<reference evidence="1" key="1">
    <citation type="submission" date="2019-04" db="EMBL/GenBank/DDBJ databases">
        <authorList>
            <consortium name="Science for Life Laboratories"/>
        </authorList>
    </citation>
    <scope>NUCLEOTIDE SEQUENCE</scope>
    <source>
        <strain evidence="1">MBLW1</strain>
    </source>
</reference>
<gene>
    <name evidence="1" type="ORF">GMBLW1_45160</name>
</gene>
<dbReference type="SUPFAM" id="SSF64288">
    <property type="entry name" value="Chorismate lyase-like"/>
    <property type="match status" value="1"/>
</dbReference>
<accession>A0A6C2YTK7</accession>
<name>A0A6C2YTK7_9BACT</name>
<organism evidence="1">
    <name type="scientific">Tuwongella immobilis</name>
    <dbReference type="NCBI Taxonomy" id="692036"/>
    <lineage>
        <taxon>Bacteria</taxon>
        <taxon>Pseudomonadati</taxon>
        <taxon>Planctomycetota</taxon>
        <taxon>Planctomycetia</taxon>
        <taxon>Gemmatales</taxon>
        <taxon>Gemmataceae</taxon>
        <taxon>Tuwongella</taxon>
    </lineage>
</organism>
<sequence length="183" mass="20655">MTHAASIVGPELTKLYQLFPDEAAIPAHEILAPDLVPPPYHDLLVHPHHMTVAVERFYGQPVDVEVLHSRLDGHCYSRIIRLRLHDGSKVVQFGIVRIHLDCCSPPVRDKILEGKTPLGRVLIEHNVLRSIHPTAFLQVMPNAKLMEQMEIDEPSLLYGRLGVIFCDHRPAIEVLEILNPISE</sequence>
<dbReference type="EMBL" id="LR586016">
    <property type="protein sequence ID" value="VIP04677.1"/>
    <property type="molecule type" value="Genomic_DNA"/>
</dbReference>
<dbReference type="Proteomes" id="UP000464378">
    <property type="component" value="Chromosome"/>
</dbReference>